<dbReference type="SUPFAM" id="SSF53474">
    <property type="entry name" value="alpha/beta-Hydrolases"/>
    <property type="match status" value="1"/>
</dbReference>
<keyword evidence="2" id="KW-0058">Aromatic hydrocarbons catabolism</keyword>
<dbReference type="EMBL" id="JAQQWM010000009">
    <property type="protein sequence ID" value="KAK8045818.1"/>
    <property type="molecule type" value="Genomic_DNA"/>
</dbReference>
<gene>
    <name evidence="6" type="ORF">PG996_013882</name>
</gene>
<feature type="compositionally biased region" description="Basic and acidic residues" evidence="4">
    <location>
        <begin position="194"/>
        <end position="205"/>
    </location>
</feature>
<dbReference type="Gene3D" id="3.40.50.1820">
    <property type="entry name" value="alpha/beta hydrolase"/>
    <property type="match status" value="1"/>
</dbReference>
<dbReference type="InterPro" id="IPR016292">
    <property type="entry name" value="Epoxide_hydrolase"/>
</dbReference>
<dbReference type="InterPro" id="IPR010497">
    <property type="entry name" value="Epoxide_hydro_N"/>
</dbReference>
<name>A0ABR1TGQ8_9PEZI</name>
<evidence type="ECO:0000256" key="2">
    <source>
        <dbReference type="ARBA" id="ARBA00022797"/>
    </source>
</evidence>
<organism evidence="6 7">
    <name type="scientific">Apiospora saccharicola</name>
    <dbReference type="NCBI Taxonomy" id="335842"/>
    <lineage>
        <taxon>Eukaryota</taxon>
        <taxon>Fungi</taxon>
        <taxon>Dikarya</taxon>
        <taxon>Ascomycota</taxon>
        <taxon>Pezizomycotina</taxon>
        <taxon>Sordariomycetes</taxon>
        <taxon>Xylariomycetidae</taxon>
        <taxon>Amphisphaeriales</taxon>
        <taxon>Apiosporaceae</taxon>
        <taxon>Apiospora</taxon>
    </lineage>
</organism>
<dbReference type="PIRSF" id="PIRSF001112">
    <property type="entry name" value="Epoxide_hydrolase"/>
    <property type="match status" value="1"/>
</dbReference>
<feature type="domain" description="Epoxide hydrolase N-terminal" evidence="5">
    <location>
        <begin position="4"/>
        <end position="113"/>
    </location>
</feature>
<dbReference type="InterPro" id="IPR000639">
    <property type="entry name" value="Epox_hydrolase-like"/>
</dbReference>
<accession>A0ABR1TGQ8</accession>
<sequence>MDNVKPYKIAVPQSEIEALNQRLRTSKIPHLFEDKWERGPPAGDIQNITKYWKDEFSWSAFENRLNQLPQYETTIDLDGFEPFQVHFIHQRSESKDAIPLLFVHGWPGGFWEVTKLLPILAQSEKDGGPAFHVVAPSLPNFGFSSRIDQPGFGLRQYAETCHQLMQRLGYEQYASQGGDWHDHPLHGRLPPRSPARDPHQHDLRRPSAPTSPWAFLRFLGTHLLGLYSDREKAGLKAGADYMERGQGYFQIQKTKPNTIGIALADSPVGLLAWIYDCLVSWTDNYEWTPQEVCEWVSLYWFSRPGPAASVVIYHEALKGDWKTRGGISVPGTKLGFSYFPKEVFSLPRFWNRRLGDVVFEREHDRGGHFPAWEQPELLAGDLRVMFGKGGGAYGAVQNMPRA</sequence>
<evidence type="ECO:0000313" key="7">
    <source>
        <dbReference type="Proteomes" id="UP001446871"/>
    </source>
</evidence>
<evidence type="ECO:0000256" key="1">
    <source>
        <dbReference type="ARBA" id="ARBA00010088"/>
    </source>
</evidence>
<evidence type="ECO:0000256" key="4">
    <source>
        <dbReference type="SAM" id="MobiDB-lite"/>
    </source>
</evidence>
<reference evidence="6 7" key="1">
    <citation type="submission" date="2023-01" db="EMBL/GenBank/DDBJ databases">
        <title>Analysis of 21 Apiospora genomes using comparative genomics revels a genus with tremendous synthesis potential of carbohydrate active enzymes and secondary metabolites.</title>
        <authorList>
            <person name="Sorensen T."/>
        </authorList>
    </citation>
    <scope>NUCLEOTIDE SEQUENCE [LARGE SCALE GENOMIC DNA]</scope>
    <source>
        <strain evidence="6 7">CBS 83171</strain>
    </source>
</reference>
<dbReference type="PANTHER" id="PTHR21661">
    <property type="entry name" value="EPOXIDE HYDROLASE 1-RELATED"/>
    <property type="match status" value="1"/>
</dbReference>
<keyword evidence="3" id="KW-0378">Hydrolase</keyword>
<evidence type="ECO:0000259" key="5">
    <source>
        <dbReference type="Pfam" id="PF06441"/>
    </source>
</evidence>
<dbReference type="InterPro" id="IPR029058">
    <property type="entry name" value="AB_hydrolase_fold"/>
</dbReference>
<dbReference type="PANTHER" id="PTHR21661:SF35">
    <property type="entry name" value="EPOXIDE HYDROLASE"/>
    <property type="match status" value="1"/>
</dbReference>
<dbReference type="Pfam" id="PF06441">
    <property type="entry name" value="EHN"/>
    <property type="match status" value="1"/>
</dbReference>
<dbReference type="PRINTS" id="PR00412">
    <property type="entry name" value="EPOXHYDRLASE"/>
</dbReference>
<evidence type="ECO:0000313" key="6">
    <source>
        <dbReference type="EMBL" id="KAK8045818.1"/>
    </source>
</evidence>
<comment type="caution">
    <text evidence="6">The sequence shown here is derived from an EMBL/GenBank/DDBJ whole genome shotgun (WGS) entry which is preliminary data.</text>
</comment>
<protein>
    <recommendedName>
        <fullName evidence="5">Epoxide hydrolase N-terminal domain-containing protein</fullName>
    </recommendedName>
</protein>
<comment type="similarity">
    <text evidence="1">Belongs to the peptidase S33 family.</text>
</comment>
<proteinExistence type="inferred from homology"/>
<evidence type="ECO:0000256" key="3">
    <source>
        <dbReference type="ARBA" id="ARBA00022801"/>
    </source>
</evidence>
<feature type="region of interest" description="Disordered" evidence="4">
    <location>
        <begin position="181"/>
        <end position="208"/>
    </location>
</feature>
<keyword evidence="7" id="KW-1185">Reference proteome</keyword>
<dbReference type="Proteomes" id="UP001446871">
    <property type="component" value="Unassembled WGS sequence"/>
</dbReference>